<dbReference type="Pfam" id="PF15493">
    <property type="entry name" value="YrpD"/>
    <property type="match status" value="1"/>
</dbReference>
<evidence type="ECO:0000313" key="1">
    <source>
        <dbReference type="EMBL" id="ASA24887.1"/>
    </source>
</evidence>
<keyword evidence="2" id="KW-1185">Reference proteome</keyword>
<dbReference type="Gene3D" id="2.60.120.1270">
    <property type="match status" value="1"/>
</dbReference>
<dbReference type="KEGG" id="pdh:B9T62_31515"/>
<dbReference type="OrthoDB" id="2583570at2"/>
<dbReference type="AlphaFoldDB" id="A0A2Z2KGC5"/>
<gene>
    <name evidence="1" type="ORF">B9T62_31515</name>
</gene>
<proteinExistence type="predicted"/>
<reference evidence="1 2" key="1">
    <citation type="submission" date="2017-06" db="EMBL/GenBank/DDBJ databases">
        <title>Complete genome sequence of Paenibacillus donghaensis KCTC 13049T isolated from East Sea sediment, South Korea.</title>
        <authorList>
            <person name="Jung B.K."/>
            <person name="Hong S.-J."/>
            <person name="Shin J.-H."/>
        </authorList>
    </citation>
    <scope>NUCLEOTIDE SEQUENCE [LARGE SCALE GENOMIC DNA]</scope>
    <source>
        <strain evidence="1 2">KCTC 13049</strain>
    </source>
</reference>
<organism evidence="1 2">
    <name type="scientific">Paenibacillus donghaensis</name>
    <dbReference type="NCBI Taxonomy" id="414771"/>
    <lineage>
        <taxon>Bacteria</taxon>
        <taxon>Bacillati</taxon>
        <taxon>Bacillota</taxon>
        <taxon>Bacilli</taxon>
        <taxon>Bacillales</taxon>
        <taxon>Paenibacillaceae</taxon>
        <taxon>Paenibacillus</taxon>
    </lineage>
</organism>
<accession>A0A2Z2KGC5</accession>
<sequence>MTAAADAIPGGIDGRATVQKNGSIGTFVIHTPTSTNGPTSRTYIYSGFSGTGKNKAGTSARAIEADMGLVYSNAYGVNKWQPIINYYWGSEADGHTTPGDRISPYNI</sequence>
<evidence type="ECO:0000313" key="2">
    <source>
        <dbReference type="Proteomes" id="UP000249890"/>
    </source>
</evidence>
<name>A0A2Z2KGC5_9BACL</name>
<dbReference type="InterPro" id="IPR038682">
    <property type="entry name" value="YrpD-like_sf"/>
</dbReference>
<dbReference type="RefSeq" id="WP_087918856.1">
    <property type="nucleotide sequence ID" value="NZ_CP021780.1"/>
</dbReference>
<dbReference type="Proteomes" id="UP000249890">
    <property type="component" value="Chromosome"/>
</dbReference>
<dbReference type="EMBL" id="CP021780">
    <property type="protein sequence ID" value="ASA24887.1"/>
    <property type="molecule type" value="Genomic_DNA"/>
</dbReference>
<dbReference type="InterPro" id="IPR029143">
    <property type="entry name" value="YrpD"/>
</dbReference>
<protein>
    <submittedName>
        <fullName evidence="1">Uncharacterized protein</fullName>
    </submittedName>
</protein>